<dbReference type="CDD" id="cd01894">
    <property type="entry name" value="EngA1"/>
    <property type="match status" value="1"/>
</dbReference>
<keyword evidence="14" id="KW-1185">Reference proteome</keyword>
<feature type="domain" description="EngA-type G" evidence="12">
    <location>
        <begin position="44"/>
        <end position="207"/>
    </location>
</feature>
<comment type="subunit">
    <text evidence="8">Associates with the 50S ribosomal subunit.</text>
</comment>
<evidence type="ECO:0000256" key="7">
    <source>
        <dbReference type="ARBA" id="ARBA00032345"/>
    </source>
</evidence>
<evidence type="ECO:0000256" key="8">
    <source>
        <dbReference type="HAMAP-Rule" id="MF_00195"/>
    </source>
</evidence>
<dbReference type="AlphaFoldDB" id="A0A8A4TRM0"/>
<dbReference type="Pfam" id="PF01926">
    <property type="entry name" value="MMR_HSR1"/>
    <property type="match status" value="2"/>
</dbReference>
<name>A0A8A4TRM0_SULCO</name>
<dbReference type="Pfam" id="PF14714">
    <property type="entry name" value="KH_dom-like"/>
    <property type="match status" value="1"/>
</dbReference>
<keyword evidence="3 8" id="KW-0690">Ribosome biogenesis</keyword>
<evidence type="ECO:0000313" key="14">
    <source>
        <dbReference type="Proteomes" id="UP000663929"/>
    </source>
</evidence>
<dbReference type="NCBIfam" id="TIGR00231">
    <property type="entry name" value="small_GTP"/>
    <property type="match status" value="2"/>
</dbReference>
<dbReference type="InterPro" id="IPR006073">
    <property type="entry name" value="GTP-bd"/>
</dbReference>
<keyword evidence="6 8" id="KW-0342">GTP-binding</keyword>
<evidence type="ECO:0000256" key="11">
    <source>
        <dbReference type="SAM" id="MobiDB-lite"/>
    </source>
</evidence>
<evidence type="ECO:0000256" key="1">
    <source>
        <dbReference type="ARBA" id="ARBA00008279"/>
    </source>
</evidence>
<accession>A0A8A4TRM0</accession>
<dbReference type="Proteomes" id="UP000663929">
    <property type="component" value="Chromosome"/>
</dbReference>
<feature type="binding site" evidence="8">
    <location>
        <begin position="97"/>
        <end position="101"/>
    </location>
    <ligand>
        <name>GTP</name>
        <dbReference type="ChEBI" id="CHEBI:37565"/>
        <label>1</label>
    </ligand>
</feature>
<evidence type="ECO:0000256" key="5">
    <source>
        <dbReference type="ARBA" id="ARBA00022741"/>
    </source>
</evidence>
<sequence>MTEEQKSGPQRPKQSGQSGPSGAKGARRNYFKTSLSGIEDRELPVVAVIGQPNVGKSTLFNRLTRSRRAIIDPTPGMTRDRLYGTITRDNGSFRLVDTGGIEERSDLIAEMIKNQTHQAIEEAEVIVFLVDGRAGLSAADTEIGQALRMVSKPIILFVNKMEGRAPEDIDTDFFRFGFNEMLTGTAAHGEGIDNLLEAIDRHLEGKWRKPRQSAEERPVRLAIIGRPNAGKSSLVNKMLNEERVMVSDIAGTTRDPIDSYLNYKKKTFCLVDTAGIRKRGRIQGSQESLSVLMAKRQVEDADVIALLIDASAPEAAQDAAIAGIANKAFKPVIVVVNKWDLVEDKETNTVKRFEERIRRRLKFLETSPFVFISALTGQRVTRILDLATELHERASRRVTTGVLNRFVEDVKTKYRVPRAKGRHLKIFYMTQVESSPPTFVAVVNTKEELHFTQERFLINRIRDAFELEGVPIRLIAKPRSAKERED</sequence>
<feature type="binding site" evidence="8">
    <location>
        <begin position="337"/>
        <end position="340"/>
    </location>
    <ligand>
        <name>GTP</name>
        <dbReference type="ChEBI" id="CHEBI:37565"/>
        <label>2</label>
    </ligand>
</feature>
<feature type="region of interest" description="Disordered" evidence="11">
    <location>
        <begin position="1"/>
        <end position="28"/>
    </location>
</feature>
<evidence type="ECO:0000256" key="10">
    <source>
        <dbReference type="RuleBase" id="RU004481"/>
    </source>
</evidence>
<comment type="similarity">
    <text evidence="1 8 9 10">Belongs to the TRAFAC class TrmE-Era-EngA-EngB-Septin-like GTPase superfamily. EngA (Der) GTPase family.</text>
</comment>
<dbReference type="InterPro" id="IPR031166">
    <property type="entry name" value="G_ENGA"/>
</dbReference>
<dbReference type="GO" id="GO:0005525">
    <property type="term" value="F:GTP binding"/>
    <property type="evidence" value="ECO:0007669"/>
    <property type="project" value="UniProtKB-UniRule"/>
</dbReference>
<keyword evidence="4 10" id="KW-0677">Repeat</keyword>
<dbReference type="PRINTS" id="PR00326">
    <property type="entry name" value="GTP1OBG"/>
</dbReference>
<feature type="binding site" evidence="8">
    <location>
        <begin position="159"/>
        <end position="162"/>
    </location>
    <ligand>
        <name>GTP</name>
        <dbReference type="ChEBI" id="CHEBI:37565"/>
        <label>1</label>
    </ligand>
</feature>
<evidence type="ECO:0000259" key="12">
    <source>
        <dbReference type="PROSITE" id="PS51712"/>
    </source>
</evidence>
<evidence type="ECO:0000313" key="13">
    <source>
        <dbReference type="EMBL" id="QTD51668.1"/>
    </source>
</evidence>
<protein>
    <recommendedName>
        <fullName evidence="2 8">GTPase Der</fullName>
    </recommendedName>
    <alternativeName>
        <fullName evidence="7 8">GTP-binding protein EngA</fullName>
    </alternativeName>
</protein>
<dbReference type="InterPro" id="IPR027417">
    <property type="entry name" value="P-loop_NTPase"/>
</dbReference>
<evidence type="ECO:0000256" key="3">
    <source>
        <dbReference type="ARBA" id="ARBA00022517"/>
    </source>
</evidence>
<dbReference type="EMBL" id="CP071793">
    <property type="protein sequence ID" value="QTD51668.1"/>
    <property type="molecule type" value="Genomic_DNA"/>
</dbReference>
<evidence type="ECO:0000256" key="4">
    <source>
        <dbReference type="ARBA" id="ARBA00022737"/>
    </source>
</evidence>
<dbReference type="FunFam" id="3.30.300.20:FF:000004">
    <property type="entry name" value="GTPase Der"/>
    <property type="match status" value="1"/>
</dbReference>
<gene>
    <name evidence="8 13" type="primary">der</name>
    <name evidence="13" type="ORF">J3U87_04290</name>
</gene>
<dbReference type="FunFam" id="3.40.50.300:FF:000040">
    <property type="entry name" value="GTPase Der"/>
    <property type="match status" value="1"/>
</dbReference>
<dbReference type="PROSITE" id="PS51712">
    <property type="entry name" value="G_ENGA"/>
    <property type="match status" value="2"/>
</dbReference>
<dbReference type="GO" id="GO:0042254">
    <property type="term" value="P:ribosome biogenesis"/>
    <property type="evidence" value="ECO:0007669"/>
    <property type="project" value="UniProtKB-KW"/>
</dbReference>
<evidence type="ECO:0000256" key="9">
    <source>
        <dbReference type="PROSITE-ProRule" id="PRU01049"/>
    </source>
</evidence>
<dbReference type="PANTHER" id="PTHR43834">
    <property type="entry name" value="GTPASE DER"/>
    <property type="match status" value="1"/>
</dbReference>
<feature type="binding site" evidence="8">
    <location>
        <begin position="225"/>
        <end position="232"/>
    </location>
    <ligand>
        <name>GTP</name>
        <dbReference type="ChEBI" id="CHEBI:37565"/>
        <label>2</label>
    </ligand>
</feature>
<dbReference type="CDD" id="cd01895">
    <property type="entry name" value="EngA2"/>
    <property type="match status" value="1"/>
</dbReference>
<dbReference type="PANTHER" id="PTHR43834:SF6">
    <property type="entry name" value="GTPASE DER"/>
    <property type="match status" value="1"/>
</dbReference>
<dbReference type="InterPro" id="IPR005225">
    <property type="entry name" value="Small_GTP-bd"/>
</dbReference>
<organism evidence="13 14">
    <name type="scientific">Sulfidibacter corallicola</name>
    <dbReference type="NCBI Taxonomy" id="2818388"/>
    <lineage>
        <taxon>Bacteria</taxon>
        <taxon>Pseudomonadati</taxon>
        <taxon>Acidobacteriota</taxon>
        <taxon>Holophagae</taxon>
        <taxon>Acanthopleuribacterales</taxon>
        <taxon>Acanthopleuribacteraceae</taxon>
        <taxon>Sulfidibacter</taxon>
    </lineage>
</organism>
<dbReference type="InterPro" id="IPR015946">
    <property type="entry name" value="KH_dom-like_a/b"/>
</dbReference>
<feature type="binding site" evidence="8">
    <location>
        <begin position="50"/>
        <end position="57"/>
    </location>
    <ligand>
        <name>GTP</name>
        <dbReference type="ChEBI" id="CHEBI:37565"/>
        <label>1</label>
    </ligand>
</feature>
<feature type="domain" description="EngA-type G" evidence="12">
    <location>
        <begin position="219"/>
        <end position="395"/>
    </location>
</feature>
<dbReference type="Gene3D" id="3.30.300.20">
    <property type="match status" value="1"/>
</dbReference>
<keyword evidence="5 8" id="KW-0547">Nucleotide-binding</keyword>
<evidence type="ECO:0000256" key="2">
    <source>
        <dbReference type="ARBA" id="ARBA00020953"/>
    </source>
</evidence>
<comment type="function">
    <text evidence="8 10">GTPase that plays an essential role in the late steps of ribosome biogenesis.</text>
</comment>
<reference evidence="13" key="1">
    <citation type="submission" date="2021-03" db="EMBL/GenBank/DDBJ databases">
        <title>Acanthopleuribacteraceae sp. M133.</title>
        <authorList>
            <person name="Wang G."/>
        </authorList>
    </citation>
    <scope>NUCLEOTIDE SEQUENCE</scope>
    <source>
        <strain evidence="13">M133</strain>
    </source>
</reference>
<dbReference type="Gene3D" id="3.40.50.300">
    <property type="entry name" value="P-loop containing nucleotide triphosphate hydrolases"/>
    <property type="match status" value="2"/>
</dbReference>
<proteinExistence type="inferred from homology"/>
<dbReference type="HAMAP" id="MF_00195">
    <property type="entry name" value="GTPase_Der"/>
    <property type="match status" value="1"/>
</dbReference>
<dbReference type="InterPro" id="IPR016484">
    <property type="entry name" value="GTPase_Der"/>
</dbReference>
<dbReference type="RefSeq" id="WP_237381794.1">
    <property type="nucleotide sequence ID" value="NZ_CP071793.1"/>
</dbReference>
<evidence type="ECO:0000256" key="6">
    <source>
        <dbReference type="ARBA" id="ARBA00023134"/>
    </source>
</evidence>
<dbReference type="InterPro" id="IPR032859">
    <property type="entry name" value="KH_dom-like"/>
</dbReference>
<dbReference type="SUPFAM" id="SSF52540">
    <property type="entry name" value="P-loop containing nucleoside triphosphate hydrolases"/>
    <property type="match status" value="2"/>
</dbReference>
<dbReference type="KEGG" id="scor:J3U87_04290"/>
<dbReference type="PIRSF" id="PIRSF006485">
    <property type="entry name" value="GTP-binding_EngA"/>
    <property type="match status" value="1"/>
</dbReference>
<dbReference type="NCBIfam" id="TIGR03594">
    <property type="entry name" value="GTPase_EngA"/>
    <property type="match status" value="1"/>
</dbReference>
<feature type="binding site" evidence="8">
    <location>
        <begin position="272"/>
        <end position="276"/>
    </location>
    <ligand>
        <name>GTP</name>
        <dbReference type="ChEBI" id="CHEBI:37565"/>
        <label>2</label>
    </ligand>
</feature>